<dbReference type="GO" id="GO:0005576">
    <property type="term" value="C:extracellular region"/>
    <property type="evidence" value="ECO:0007669"/>
    <property type="project" value="InterPro"/>
</dbReference>
<keyword evidence="2" id="KW-0732">Signal</keyword>
<sequence>MDIKIIFVLLCSFNFIFGRDVEKKIKKLRGDLGEESDEDEDVVRIQWEGNGNFGKKFNVLSDIDSAESGIPWPILQPPFYYYSSSINNFQRENLSRENQSQRGLEEEGNSGERNRSDSVKKLRIYEITGPERRDGKFGENLGNVESQDSGKIELEGWKNFGKNPSIGNLGEFEKNGNVRKLNENFERKDNFGRWNFGDGNFGKGNNQSFVNQSDDNDENFGNGRNLKVLTVDENFERPNFGTDQNWNVLKVNENLRTQNFDNDQNYKIFNSGKNLENDKNTKFDENLERKNFEIGRNLKVLKIDETFRNNEKVTQNNVNFGNKNLKVVKIGENFSPVHVKNFGNNFQANSNENSETIKAHNVQILSRPRDWFDGIQKSDDRIKNESDFGSVKKPKNFENNRKSDNQNESEETDGAVRLTTWDPSKTVVNIKKLRPVQSLSVIKPLEVLQFPRGNRKYEDSEEMSGRRNWKFSTDSHLRRKEFQRVNHFKYLDSHSKFGAIPGVPGRDYPVNTEYNQRSTKKFLCPTHTDTHIYIADRSSRCQIFYVCYGGNSGVQMVCPDGTLFNQQLQVCDWWFNVIC</sequence>
<evidence type="ECO:0000313" key="4">
    <source>
        <dbReference type="EMBL" id="KAG8035093.1"/>
    </source>
</evidence>
<comment type="caution">
    <text evidence="4">The sequence shown here is derived from an EMBL/GenBank/DDBJ whole genome shotgun (WGS) entry which is preliminary data.</text>
</comment>
<dbReference type="SMART" id="SM00494">
    <property type="entry name" value="ChtBD2"/>
    <property type="match status" value="1"/>
</dbReference>
<dbReference type="EMBL" id="JAAOIC020000064">
    <property type="protein sequence ID" value="KAG8035093.1"/>
    <property type="molecule type" value="Genomic_DNA"/>
</dbReference>
<reference evidence="4" key="2">
    <citation type="submission" date="2021-04" db="EMBL/GenBank/DDBJ databases">
        <title>Genome-wide patterns of bracovirus chromosomal integration into multiple host tissues during parasitism.</title>
        <authorList>
            <person name="Chebbi M.A.C."/>
        </authorList>
    </citation>
    <scope>NUCLEOTIDE SEQUENCE</scope>
    <source>
        <tissue evidence="4">Whole body</tissue>
    </source>
</reference>
<dbReference type="AlphaFoldDB" id="A0A8J5R0H4"/>
<gene>
    <name evidence="4" type="ORF">G9C98_001583</name>
</gene>
<feature type="region of interest" description="Disordered" evidence="1">
    <location>
        <begin position="94"/>
        <end position="121"/>
    </location>
</feature>
<dbReference type="PANTHER" id="PTHR22933">
    <property type="entry name" value="FI18007P1-RELATED"/>
    <property type="match status" value="1"/>
</dbReference>
<feature type="compositionally biased region" description="Basic and acidic residues" evidence="1">
    <location>
        <begin position="110"/>
        <end position="121"/>
    </location>
</feature>
<protein>
    <recommendedName>
        <fullName evidence="3">Chitin-binding type-2 domain-containing protein</fullName>
    </recommendedName>
</protein>
<feature type="compositionally biased region" description="Basic and acidic residues" evidence="1">
    <location>
        <begin position="395"/>
        <end position="405"/>
    </location>
</feature>
<dbReference type="PROSITE" id="PS50940">
    <property type="entry name" value="CHIT_BIND_II"/>
    <property type="match status" value="1"/>
</dbReference>
<feature type="chain" id="PRO_5035255512" description="Chitin-binding type-2 domain-containing protein" evidence="2">
    <location>
        <begin position="19"/>
        <end position="579"/>
    </location>
</feature>
<dbReference type="InterPro" id="IPR052976">
    <property type="entry name" value="Scoloptoxin-like"/>
</dbReference>
<dbReference type="GO" id="GO:0008061">
    <property type="term" value="F:chitin binding"/>
    <property type="evidence" value="ECO:0007669"/>
    <property type="project" value="InterPro"/>
</dbReference>
<accession>A0A8J5R0H4</accession>
<organism evidence="4 5">
    <name type="scientific">Cotesia typhae</name>
    <dbReference type="NCBI Taxonomy" id="2053667"/>
    <lineage>
        <taxon>Eukaryota</taxon>
        <taxon>Metazoa</taxon>
        <taxon>Ecdysozoa</taxon>
        <taxon>Arthropoda</taxon>
        <taxon>Hexapoda</taxon>
        <taxon>Insecta</taxon>
        <taxon>Pterygota</taxon>
        <taxon>Neoptera</taxon>
        <taxon>Endopterygota</taxon>
        <taxon>Hymenoptera</taxon>
        <taxon>Apocrita</taxon>
        <taxon>Ichneumonoidea</taxon>
        <taxon>Braconidae</taxon>
        <taxon>Microgastrinae</taxon>
        <taxon>Cotesia</taxon>
    </lineage>
</organism>
<name>A0A8J5R0H4_9HYME</name>
<keyword evidence="5" id="KW-1185">Reference proteome</keyword>
<reference evidence="4" key="1">
    <citation type="submission" date="2020-03" db="EMBL/GenBank/DDBJ databases">
        <authorList>
            <person name="Chebbi M.A."/>
            <person name="Drezen J.M."/>
        </authorList>
    </citation>
    <scope>NUCLEOTIDE SEQUENCE</scope>
    <source>
        <tissue evidence="4">Whole body</tissue>
    </source>
</reference>
<feature type="signal peptide" evidence="2">
    <location>
        <begin position="1"/>
        <end position="18"/>
    </location>
</feature>
<proteinExistence type="predicted"/>
<dbReference type="Pfam" id="PF01607">
    <property type="entry name" value="CBM_14"/>
    <property type="match status" value="1"/>
</dbReference>
<feature type="domain" description="Chitin-binding type-2" evidence="3">
    <location>
        <begin position="521"/>
        <end position="579"/>
    </location>
</feature>
<evidence type="ECO:0000256" key="1">
    <source>
        <dbReference type="SAM" id="MobiDB-lite"/>
    </source>
</evidence>
<evidence type="ECO:0000313" key="5">
    <source>
        <dbReference type="Proteomes" id="UP000729913"/>
    </source>
</evidence>
<dbReference type="Proteomes" id="UP000729913">
    <property type="component" value="Unassembled WGS sequence"/>
</dbReference>
<dbReference type="InterPro" id="IPR002557">
    <property type="entry name" value="Chitin-bd_dom"/>
</dbReference>
<evidence type="ECO:0000256" key="2">
    <source>
        <dbReference type="SAM" id="SignalP"/>
    </source>
</evidence>
<dbReference type="PANTHER" id="PTHR22933:SF31">
    <property type="entry name" value="FI18007P1"/>
    <property type="match status" value="1"/>
</dbReference>
<feature type="region of interest" description="Disordered" evidence="1">
    <location>
        <begin position="382"/>
        <end position="414"/>
    </location>
</feature>
<dbReference type="OrthoDB" id="6514762at2759"/>
<evidence type="ECO:0000259" key="3">
    <source>
        <dbReference type="PROSITE" id="PS50940"/>
    </source>
</evidence>